<reference evidence="3" key="1">
    <citation type="submission" date="2017-01" db="EMBL/GenBank/DDBJ databases">
        <title>Comparative genomics of anhydrobiosis in the tardigrade Hypsibius dujardini.</title>
        <authorList>
            <person name="Yoshida Y."/>
            <person name="Koutsovoulos G."/>
            <person name="Laetsch D."/>
            <person name="Stevens L."/>
            <person name="Kumar S."/>
            <person name="Horikawa D."/>
            <person name="Ishino K."/>
            <person name="Komine S."/>
            <person name="Tomita M."/>
            <person name="Blaxter M."/>
            <person name="Arakawa K."/>
        </authorList>
    </citation>
    <scope>NUCLEOTIDE SEQUENCE [LARGE SCALE GENOMIC DNA]</scope>
    <source>
        <strain evidence="3">Z151</strain>
    </source>
</reference>
<accession>A0A1W0WED9</accession>
<evidence type="ECO:0000256" key="1">
    <source>
        <dbReference type="SAM" id="MobiDB-lite"/>
    </source>
</evidence>
<protein>
    <submittedName>
        <fullName evidence="2">Uncharacterized protein</fullName>
    </submittedName>
</protein>
<name>A0A1W0WED9_HYPEX</name>
<evidence type="ECO:0000313" key="3">
    <source>
        <dbReference type="Proteomes" id="UP000192578"/>
    </source>
</evidence>
<gene>
    <name evidence="2" type="ORF">BV898_12207</name>
</gene>
<dbReference type="AlphaFoldDB" id="A0A1W0WED9"/>
<evidence type="ECO:0000313" key="2">
    <source>
        <dbReference type="EMBL" id="OQV13570.1"/>
    </source>
</evidence>
<keyword evidence="3" id="KW-1185">Reference proteome</keyword>
<dbReference type="EMBL" id="MTYJ01000121">
    <property type="protein sequence ID" value="OQV13570.1"/>
    <property type="molecule type" value="Genomic_DNA"/>
</dbReference>
<proteinExistence type="predicted"/>
<comment type="caution">
    <text evidence="2">The sequence shown here is derived from an EMBL/GenBank/DDBJ whole genome shotgun (WGS) entry which is preliminary data.</text>
</comment>
<feature type="compositionally biased region" description="Pro residues" evidence="1">
    <location>
        <begin position="41"/>
        <end position="63"/>
    </location>
</feature>
<feature type="compositionally biased region" description="Low complexity" evidence="1">
    <location>
        <begin position="64"/>
        <end position="98"/>
    </location>
</feature>
<sequence length="132" mass="14364">MGGKSQFGSCDVDKTFHCLGADNDGIMIMSLAFPEHNLKPTTPPTTPPKTPPTTPPTAPPTTPPTTATTIPTTTTTTRTTTTITRATLRSWTTTTTPTGIMRYLVPASGPWKSYWDPRHSKRDFEATQAPFR</sequence>
<feature type="region of interest" description="Disordered" evidence="1">
    <location>
        <begin position="34"/>
        <end position="98"/>
    </location>
</feature>
<organism evidence="2 3">
    <name type="scientific">Hypsibius exemplaris</name>
    <name type="common">Freshwater tardigrade</name>
    <dbReference type="NCBI Taxonomy" id="2072580"/>
    <lineage>
        <taxon>Eukaryota</taxon>
        <taxon>Metazoa</taxon>
        <taxon>Ecdysozoa</taxon>
        <taxon>Tardigrada</taxon>
        <taxon>Eutardigrada</taxon>
        <taxon>Parachela</taxon>
        <taxon>Hypsibioidea</taxon>
        <taxon>Hypsibiidae</taxon>
        <taxon>Hypsibius</taxon>
    </lineage>
</organism>
<dbReference type="Proteomes" id="UP000192578">
    <property type="component" value="Unassembled WGS sequence"/>
</dbReference>